<gene>
    <name evidence="2" type="ORF">AYR66_15745</name>
</gene>
<name>A0A254TDJ1_9BURK</name>
<feature type="transmembrane region" description="Helical" evidence="1">
    <location>
        <begin position="147"/>
        <end position="171"/>
    </location>
</feature>
<keyword evidence="1" id="KW-1133">Transmembrane helix</keyword>
<dbReference type="Proteomes" id="UP000197535">
    <property type="component" value="Unassembled WGS sequence"/>
</dbReference>
<reference evidence="2 3" key="1">
    <citation type="submission" date="2016-02" db="EMBL/GenBank/DDBJ databases">
        <authorList>
            <person name="Wen L."/>
            <person name="He K."/>
            <person name="Yang H."/>
        </authorList>
    </citation>
    <scope>NUCLEOTIDE SEQUENCE [LARGE SCALE GENOMIC DNA]</scope>
    <source>
        <strain evidence="2 3">TSA40</strain>
    </source>
</reference>
<proteinExistence type="predicted"/>
<accession>A0A254TDJ1</accession>
<keyword evidence="1" id="KW-0472">Membrane</keyword>
<protein>
    <submittedName>
        <fullName evidence="2">Uncharacterized protein</fullName>
    </submittedName>
</protein>
<dbReference type="AlphaFoldDB" id="A0A254TDJ1"/>
<evidence type="ECO:0000313" key="3">
    <source>
        <dbReference type="Proteomes" id="UP000197535"/>
    </source>
</evidence>
<evidence type="ECO:0000256" key="1">
    <source>
        <dbReference type="SAM" id="Phobius"/>
    </source>
</evidence>
<keyword evidence="1" id="KW-0812">Transmembrane</keyword>
<dbReference type="EMBL" id="LSTO01000001">
    <property type="protein sequence ID" value="OWW20720.1"/>
    <property type="molecule type" value="Genomic_DNA"/>
</dbReference>
<keyword evidence="3" id="KW-1185">Reference proteome</keyword>
<organism evidence="2 3">
    <name type="scientific">Noviherbaspirillum denitrificans</name>
    <dbReference type="NCBI Taxonomy" id="1968433"/>
    <lineage>
        <taxon>Bacteria</taxon>
        <taxon>Pseudomonadati</taxon>
        <taxon>Pseudomonadota</taxon>
        <taxon>Betaproteobacteria</taxon>
        <taxon>Burkholderiales</taxon>
        <taxon>Oxalobacteraceae</taxon>
        <taxon>Noviherbaspirillum</taxon>
    </lineage>
</organism>
<evidence type="ECO:0000313" key="2">
    <source>
        <dbReference type="EMBL" id="OWW20720.1"/>
    </source>
</evidence>
<sequence length="173" mass="17898">MCLAFPAIALAHGGEDHGHDDVPAAPSAVSGLPRVEAATETFEVVGTLSDHELALVVDRFETNEPVLNGKVEVEVDGAKSMAKFRPERGDYAVDDKALLTTLTKPGKHSVMFTIAAGNDSDLLEAAMQVADASGTTANAKPGALSSFPFSVSAMGIAALALVLAVATARVIRR</sequence>
<comment type="caution">
    <text evidence="2">The sequence shown here is derived from an EMBL/GenBank/DDBJ whole genome shotgun (WGS) entry which is preliminary data.</text>
</comment>